<dbReference type="EMBL" id="CP030918">
    <property type="protein sequence ID" value="AXC51324.1"/>
    <property type="molecule type" value="Genomic_DNA"/>
</dbReference>
<dbReference type="KEGG" id="pars:DRW48_14735"/>
<name>A0A344PPL9_9RHOB</name>
<dbReference type="GO" id="GO:0016813">
    <property type="term" value="F:hydrolase activity, acting on carbon-nitrogen (but not peptide) bonds, in linear amidines"/>
    <property type="evidence" value="ECO:0007669"/>
    <property type="project" value="InterPro"/>
</dbReference>
<dbReference type="Gene3D" id="3.40.630.10">
    <property type="entry name" value="Zn peptidases"/>
    <property type="match status" value="1"/>
</dbReference>
<dbReference type="AlphaFoldDB" id="A0A344PPL9"/>
<dbReference type="InterPro" id="IPR002933">
    <property type="entry name" value="Peptidase_M20"/>
</dbReference>
<dbReference type="SUPFAM" id="SSF53187">
    <property type="entry name" value="Zn-dependent exopeptidases"/>
    <property type="match status" value="1"/>
</dbReference>
<keyword evidence="1 2" id="KW-0378">Hydrolase</keyword>
<keyword evidence="3" id="KW-1185">Reference proteome</keyword>
<sequence length="123" mass="12821">MSSIRPCFRRLLQTLPTAPPLRLVVTGKTAPSLRVEIPPTRLDVNCVSTVENAAALLGESAMRMASGALHDTCNVAEGTPAAMIFVPCRDGISHNVAEYASPDDLAAGASVLLHAMLARAGIA</sequence>
<proteinExistence type="predicted"/>
<dbReference type="PANTHER" id="PTHR32494">
    <property type="entry name" value="ALLANTOATE DEIMINASE-RELATED"/>
    <property type="match status" value="1"/>
</dbReference>
<dbReference type="Proteomes" id="UP000252023">
    <property type="component" value="Chromosome"/>
</dbReference>
<evidence type="ECO:0000256" key="1">
    <source>
        <dbReference type="ARBA" id="ARBA00022801"/>
    </source>
</evidence>
<protein>
    <submittedName>
        <fullName evidence="2">M20/M25/M40 family metallo-hydrolase</fullName>
    </submittedName>
</protein>
<dbReference type="OrthoDB" id="9808195at2"/>
<organism evidence="2 3">
    <name type="scientific">Paracoccus suum</name>
    <dbReference type="NCBI Taxonomy" id="2259340"/>
    <lineage>
        <taxon>Bacteria</taxon>
        <taxon>Pseudomonadati</taxon>
        <taxon>Pseudomonadota</taxon>
        <taxon>Alphaproteobacteria</taxon>
        <taxon>Rhodobacterales</taxon>
        <taxon>Paracoccaceae</taxon>
        <taxon>Paracoccus</taxon>
    </lineage>
</organism>
<reference evidence="3" key="1">
    <citation type="submission" date="2018-07" db="EMBL/GenBank/DDBJ databases">
        <title>Genome sequencing of Paracoccus sp. SC2-6.</title>
        <authorList>
            <person name="Heo J."/>
            <person name="Kim S.-J."/>
            <person name="Kwon S.-W."/>
        </authorList>
    </citation>
    <scope>NUCLEOTIDE SEQUENCE [LARGE SCALE GENOMIC DNA]</scope>
    <source>
        <strain evidence="3">SC2-6</strain>
    </source>
</reference>
<dbReference type="Pfam" id="PF01546">
    <property type="entry name" value="Peptidase_M20"/>
    <property type="match status" value="1"/>
</dbReference>
<evidence type="ECO:0000313" key="2">
    <source>
        <dbReference type="EMBL" id="AXC51324.1"/>
    </source>
</evidence>
<gene>
    <name evidence="2" type="ORF">DRW48_14735</name>
</gene>
<dbReference type="InterPro" id="IPR010158">
    <property type="entry name" value="Amidase_Cbmase"/>
</dbReference>
<dbReference type="PANTHER" id="PTHR32494:SF5">
    <property type="entry name" value="ALLANTOATE AMIDOHYDROLASE"/>
    <property type="match status" value="1"/>
</dbReference>
<evidence type="ECO:0000313" key="3">
    <source>
        <dbReference type="Proteomes" id="UP000252023"/>
    </source>
</evidence>
<accession>A0A344PPL9</accession>